<evidence type="ECO:0000313" key="2">
    <source>
        <dbReference type="EMBL" id="CAB4582173.1"/>
    </source>
</evidence>
<gene>
    <name evidence="2" type="ORF">UFOPK1722_01117</name>
</gene>
<dbReference type="PROSITE" id="PS50935">
    <property type="entry name" value="SSB"/>
    <property type="match status" value="1"/>
</dbReference>
<dbReference type="GO" id="GO:0003697">
    <property type="term" value="F:single-stranded DNA binding"/>
    <property type="evidence" value="ECO:0007669"/>
    <property type="project" value="InterPro"/>
</dbReference>
<name>A0A6J6F517_9ZZZZ</name>
<accession>A0A6J6F517</accession>
<keyword evidence="1" id="KW-0238">DNA-binding</keyword>
<organism evidence="2">
    <name type="scientific">freshwater metagenome</name>
    <dbReference type="NCBI Taxonomy" id="449393"/>
    <lineage>
        <taxon>unclassified sequences</taxon>
        <taxon>metagenomes</taxon>
        <taxon>ecological metagenomes</taxon>
    </lineage>
</organism>
<dbReference type="SUPFAM" id="SSF50249">
    <property type="entry name" value="Nucleic acid-binding proteins"/>
    <property type="match status" value="1"/>
</dbReference>
<reference evidence="2" key="1">
    <citation type="submission" date="2020-05" db="EMBL/GenBank/DDBJ databases">
        <authorList>
            <person name="Chiriac C."/>
            <person name="Salcher M."/>
            <person name="Ghai R."/>
            <person name="Kavagutti S V."/>
        </authorList>
    </citation>
    <scope>NUCLEOTIDE SEQUENCE</scope>
</reference>
<dbReference type="AlphaFoldDB" id="A0A6J6F517"/>
<dbReference type="Gene3D" id="2.40.50.140">
    <property type="entry name" value="Nucleic acid-binding proteins"/>
    <property type="match status" value="1"/>
</dbReference>
<protein>
    <submittedName>
        <fullName evidence="2">Unannotated protein</fullName>
    </submittedName>
</protein>
<proteinExistence type="predicted"/>
<dbReference type="InterPro" id="IPR012340">
    <property type="entry name" value="NA-bd_OB-fold"/>
</dbReference>
<sequence length="120" mass="12712">MKKFDANNLVLVRGALSSVPVRRTLPNGSDIVQIEVTSRDDAGTARSVPVIVREPLGKDDFTAWEAGTEVVVVGSVVRRFFRSGGGTASRTEVVAARVVRGSQAARVDKLLAEVAHVLAG</sequence>
<evidence type="ECO:0000256" key="1">
    <source>
        <dbReference type="ARBA" id="ARBA00023125"/>
    </source>
</evidence>
<dbReference type="InterPro" id="IPR000424">
    <property type="entry name" value="Primosome_PriB/ssb"/>
</dbReference>
<dbReference type="EMBL" id="CAEZTS010000094">
    <property type="protein sequence ID" value="CAB4582173.1"/>
    <property type="molecule type" value="Genomic_DNA"/>
</dbReference>